<organism evidence="2 3">
    <name type="scientific">Gloeophyllum trabeum (strain ATCC 11539 / FP-39264 / Madison 617)</name>
    <name type="common">Brown rot fungus</name>
    <dbReference type="NCBI Taxonomy" id="670483"/>
    <lineage>
        <taxon>Eukaryota</taxon>
        <taxon>Fungi</taxon>
        <taxon>Dikarya</taxon>
        <taxon>Basidiomycota</taxon>
        <taxon>Agaricomycotina</taxon>
        <taxon>Agaricomycetes</taxon>
        <taxon>Gloeophyllales</taxon>
        <taxon>Gloeophyllaceae</taxon>
        <taxon>Gloeophyllum</taxon>
    </lineage>
</organism>
<sequence length="166" mass="18433">MESDDELADDEGSAQMDLSEYDMSEGEGEGEGEGDDYEQEGESDEDEQEGESDEDEGRLTDPDYVEEDAGGRKAKITMGRCDVHSSKRTKKAINIQQHNRYSGRTEKRDTAEEQSVWSAPSSTSRGRVRLVLGGIRSSSDAADSHDDSDSTLYLLSDSEWRTVVYD</sequence>
<reference evidence="2 3" key="1">
    <citation type="journal article" date="2012" name="Science">
        <title>The Paleozoic origin of enzymatic lignin decomposition reconstructed from 31 fungal genomes.</title>
        <authorList>
            <person name="Floudas D."/>
            <person name="Binder M."/>
            <person name="Riley R."/>
            <person name="Barry K."/>
            <person name="Blanchette R.A."/>
            <person name="Henrissat B."/>
            <person name="Martinez A.T."/>
            <person name="Otillar R."/>
            <person name="Spatafora J.W."/>
            <person name="Yadav J.S."/>
            <person name="Aerts A."/>
            <person name="Benoit I."/>
            <person name="Boyd A."/>
            <person name="Carlson A."/>
            <person name="Copeland A."/>
            <person name="Coutinho P.M."/>
            <person name="de Vries R.P."/>
            <person name="Ferreira P."/>
            <person name="Findley K."/>
            <person name="Foster B."/>
            <person name="Gaskell J."/>
            <person name="Glotzer D."/>
            <person name="Gorecki P."/>
            <person name="Heitman J."/>
            <person name="Hesse C."/>
            <person name="Hori C."/>
            <person name="Igarashi K."/>
            <person name="Jurgens J.A."/>
            <person name="Kallen N."/>
            <person name="Kersten P."/>
            <person name="Kohler A."/>
            <person name="Kuees U."/>
            <person name="Kumar T.K.A."/>
            <person name="Kuo A."/>
            <person name="LaButti K."/>
            <person name="Larrondo L.F."/>
            <person name="Lindquist E."/>
            <person name="Ling A."/>
            <person name="Lombard V."/>
            <person name="Lucas S."/>
            <person name="Lundell T."/>
            <person name="Martin R."/>
            <person name="McLaughlin D.J."/>
            <person name="Morgenstern I."/>
            <person name="Morin E."/>
            <person name="Murat C."/>
            <person name="Nagy L.G."/>
            <person name="Nolan M."/>
            <person name="Ohm R.A."/>
            <person name="Patyshakuliyeva A."/>
            <person name="Rokas A."/>
            <person name="Ruiz-Duenas F.J."/>
            <person name="Sabat G."/>
            <person name="Salamov A."/>
            <person name="Samejima M."/>
            <person name="Schmutz J."/>
            <person name="Slot J.C."/>
            <person name="St John F."/>
            <person name="Stenlid J."/>
            <person name="Sun H."/>
            <person name="Sun S."/>
            <person name="Syed K."/>
            <person name="Tsang A."/>
            <person name="Wiebenga A."/>
            <person name="Young D."/>
            <person name="Pisabarro A."/>
            <person name="Eastwood D.C."/>
            <person name="Martin F."/>
            <person name="Cullen D."/>
            <person name="Grigoriev I.V."/>
            <person name="Hibbett D.S."/>
        </authorList>
    </citation>
    <scope>NUCLEOTIDE SEQUENCE [LARGE SCALE GENOMIC DNA]</scope>
    <source>
        <strain evidence="2 3">ATCC 11539</strain>
    </source>
</reference>
<accession>S7Q518</accession>
<evidence type="ECO:0000313" key="2">
    <source>
        <dbReference type="EMBL" id="EPQ55121.1"/>
    </source>
</evidence>
<dbReference type="KEGG" id="gtr:GLOTRDRAFT_138784"/>
<dbReference type="HOGENOM" id="CLU_1602899_0_0_1"/>
<feature type="compositionally biased region" description="Acidic residues" evidence="1">
    <location>
        <begin position="1"/>
        <end position="12"/>
    </location>
</feature>
<proteinExistence type="predicted"/>
<feature type="region of interest" description="Disordered" evidence="1">
    <location>
        <begin position="1"/>
        <end position="125"/>
    </location>
</feature>
<feature type="compositionally biased region" description="Polar residues" evidence="1">
    <location>
        <begin position="113"/>
        <end position="124"/>
    </location>
</feature>
<gene>
    <name evidence="2" type="ORF">GLOTRDRAFT_138784</name>
</gene>
<keyword evidence="3" id="KW-1185">Reference proteome</keyword>
<feature type="compositionally biased region" description="Acidic residues" evidence="1">
    <location>
        <begin position="19"/>
        <end position="56"/>
    </location>
</feature>
<dbReference type="GeneID" id="19304073"/>
<evidence type="ECO:0000256" key="1">
    <source>
        <dbReference type="SAM" id="MobiDB-lite"/>
    </source>
</evidence>
<evidence type="ECO:0000313" key="3">
    <source>
        <dbReference type="Proteomes" id="UP000030669"/>
    </source>
</evidence>
<name>S7Q518_GLOTA</name>
<dbReference type="Proteomes" id="UP000030669">
    <property type="component" value="Unassembled WGS sequence"/>
</dbReference>
<protein>
    <submittedName>
        <fullName evidence="2">Uncharacterized protein</fullName>
    </submittedName>
</protein>
<dbReference type="AlphaFoldDB" id="S7Q518"/>
<dbReference type="EMBL" id="KB469302">
    <property type="protein sequence ID" value="EPQ55121.1"/>
    <property type="molecule type" value="Genomic_DNA"/>
</dbReference>
<dbReference type="RefSeq" id="XP_007866287.1">
    <property type="nucleotide sequence ID" value="XM_007868096.1"/>
</dbReference>